<keyword evidence="1" id="KW-0732">Signal</keyword>
<protein>
    <submittedName>
        <fullName evidence="2">Uncharacterized protein</fullName>
    </submittedName>
</protein>
<feature type="signal peptide" evidence="1">
    <location>
        <begin position="1"/>
        <end position="31"/>
    </location>
</feature>
<dbReference type="RefSeq" id="WP_141845696.1">
    <property type="nucleotide sequence ID" value="NZ_BAAAPR010000018.1"/>
</dbReference>
<dbReference type="AlphaFoldDB" id="A0A542DV50"/>
<accession>A0A542DV50</accession>
<organism evidence="2 3">
    <name type="scientific">Lapillicoccus jejuensis</name>
    <dbReference type="NCBI Taxonomy" id="402171"/>
    <lineage>
        <taxon>Bacteria</taxon>
        <taxon>Bacillati</taxon>
        <taxon>Actinomycetota</taxon>
        <taxon>Actinomycetes</taxon>
        <taxon>Micrococcales</taxon>
        <taxon>Intrasporangiaceae</taxon>
        <taxon>Lapillicoccus</taxon>
    </lineage>
</organism>
<gene>
    <name evidence="2" type="ORF">FB458_0022</name>
</gene>
<evidence type="ECO:0000313" key="3">
    <source>
        <dbReference type="Proteomes" id="UP000317893"/>
    </source>
</evidence>
<dbReference type="OrthoDB" id="3774129at2"/>
<keyword evidence="3" id="KW-1185">Reference proteome</keyword>
<evidence type="ECO:0000256" key="1">
    <source>
        <dbReference type="SAM" id="SignalP"/>
    </source>
</evidence>
<sequence length="299" mass="30308">MRTTPHARRRSTAAVAAAALLGLTVTGVAAAKGGEPGDDTGGGTTAAAAGGNYAVTVNGTTYDPAPGKDAKVSGVRMTGPVTVKGVHTTFTLDPRTLGVYDYTLTGAPSPERLVTAPTVVFASKVPSLSAAQLAAPVLDLQVRDDTLVALVRTSGGKLKVQAKDAPQGGIFQMEPEFGTAVTITHQLGPTLFYFVNPFTGKVNFGNGIDAVTSAQSATGAHQMLLGKDSPQVATRTQQTGSVTTWSVASGGRLGGVLGEDAIELSQGATNCVKDCQAQNRINGSLPVPPDPTNPTPIGG</sequence>
<name>A0A542DV50_9MICO</name>
<evidence type="ECO:0000313" key="2">
    <source>
        <dbReference type="EMBL" id="TQJ06977.1"/>
    </source>
</evidence>
<comment type="caution">
    <text evidence="2">The sequence shown here is derived from an EMBL/GenBank/DDBJ whole genome shotgun (WGS) entry which is preliminary data.</text>
</comment>
<dbReference type="Proteomes" id="UP000317893">
    <property type="component" value="Unassembled WGS sequence"/>
</dbReference>
<dbReference type="EMBL" id="VFMN01000001">
    <property type="protein sequence ID" value="TQJ06977.1"/>
    <property type="molecule type" value="Genomic_DNA"/>
</dbReference>
<reference evidence="2 3" key="1">
    <citation type="submission" date="2019-06" db="EMBL/GenBank/DDBJ databases">
        <title>Sequencing the genomes of 1000 actinobacteria strains.</title>
        <authorList>
            <person name="Klenk H.-P."/>
        </authorList>
    </citation>
    <scope>NUCLEOTIDE SEQUENCE [LARGE SCALE GENOMIC DNA]</scope>
    <source>
        <strain evidence="2 3">DSM 18607</strain>
    </source>
</reference>
<proteinExistence type="predicted"/>
<feature type="chain" id="PRO_5022116846" evidence="1">
    <location>
        <begin position="32"/>
        <end position="299"/>
    </location>
</feature>